<evidence type="ECO:0000313" key="2">
    <source>
        <dbReference type="Proteomes" id="UP001174909"/>
    </source>
</evidence>
<keyword evidence="2" id="KW-1185">Reference proteome</keyword>
<proteinExistence type="predicted"/>
<sequence length="309" mass="32540">MESGSCVKDSLSFYDTINDRALLSPTERHLATSLHGFPDQPSVIATLTSEMSGKSGADVCDSESRERRVGLVSELQKKQFERSGAAAVREAEKVALLSAAKLVGEEAVRIGLKRAAGKGAVKVAGKGVAVATVKGASKFVPVFGPPAVGSIFAVYRLVNGEYAKAGAELMSGVVGSVPGVGTAASWALDAGIAGWDVYDAYSEGATGLFDANSHVKLAELLVEIESLVGDGVFSLDDFVDRVFEAIDPKMKASTDPEYVAYYVYGIFKDFFSGGSLTVDASRILSVIKQRNYTGEQLTSITTLLKSRGS</sequence>
<protein>
    <submittedName>
        <fullName evidence="1">Uncharacterized protein</fullName>
    </submittedName>
</protein>
<dbReference type="AlphaFoldDB" id="A0AA35TY70"/>
<reference evidence="1" key="1">
    <citation type="submission" date="2023-03" db="EMBL/GenBank/DDBJ databases">
        <authorList>
            <person name="Steffen K."/>
            <person name="Cardenas P."/>
        </authorList>
    </citation>
    <scope>NUCLEOTIDE SEQUENCE</scope>
</reference>
<gene>
    <name evidence="1" type="ORF">GBAR_LOCUS30560</name>
</gene>
<evidence type="ECO:0000313" key="1">
    <source>
        <dbReference type="EMBL" id="CAI8056103.1"/>
    </source>
</evidence>
<dbReference type="EMBL" id="CASHTH010004323">
    <property type="protein sequence ID" value="CAI8056103.1"/>
    <property type="molecule type" value="Genomic_DNA"/>
</dbReference>
<organism evidence="1 2">
    <name type="scientific">Geodia barretti</name>
    <name type="common">Barrett's horny sponge</name>
    <dbReference type="NCBI Taxonomy" id="519541"/>
    <lineage>
        <taxon>Eukaryota</taxon>
        <taxon>Metazoa</taxon>
        <taxon>Porifera</taxon>
        <taxon>Demospongiae</taxon>
        <taxon>Heteroscleromorpha</taxon>
        <taxon>Tetractinellida</taxon>
        <taxon>Astrophorina</taxon>
        <taxon>Geodiidae</taxon>
        <taxon>Geodia</taxon>
    </lineage>
</organism>
<comment type="caution">
    <text evidence="1">The sequence shown here is derived from an EMBL/GenBank/DDBJ whole genome shotgun (WGS) entry which is preliminary data.</text>
</comment>
<accession>A0AA35TY70</accession>
<name>A0AA35TY70_GEOBA</name>
<dbReference type="Proteomes" id="UP001174909">
    <property type="component" value="Unassembled WGS sequence"/>
</dbReference>